<dbReference type="Proteomes" id="UP000053352">
    <property type="component" value="Unassembled WGS sequence"/>
</dbReference>
<feature type="transmembrane region" description="Helical" evidence="1">
    <location>
        <begin position="30"/>
        <end position="50"/>
    </location>
</feature>
<protein>
    <submittedName>
        <fullName evidence="2">Uncharacterized protein</fullName>
    </submittedName>
</protein>
<organism evidence="2 3">
    <name type="scientific">Pyrodictium occultum</name>
    <dbReference type="NCBI Taxonomy" id="2309"/>
    <lineage>
        <taxon>Archaea</taxon>
        <taxon>Thermoproteota</taxon>
        <taxon>Thermoprotei</taxon>
        <taxon>Desulfurococcales</taxon>
        <taxon>Pyrodictiaceae</taxon>
        <taxon>Pyrodictium</taxon>
    </lineage>
</organism>
<accession>A0A0V8RTS7</accession>
<gene>
    <name evidence="2" type="ORF">CF15_01015</name>
</gene>
<proteinExistence type="predicted"/>
<evidence type="ECO:0000256" key="1">
    <source>
        <dbReference type="SAM" id="Phobius"/>
    </source>
</evidence>
<evidence type="ECO:0000313" key="2">
    <source>
        <dbReference type="EMBL" id="KSW11465.1"/>
    </source>
</evidence>
<feature type="transmembrane region" description="Helical" evidence="1">
    <location>
        <begin position="62"/>
        <end position="80"/>
    </location>
</feature>
<evidence type="ECO:0000313" key="3">
    <source>
        <dbReference type="Proteomes" id="UP000053352"/>
    </source>
</evidence>
<keyword evidence="1" id="KW-0472">Membrane</keyword>
<dbReference type="RefSeq" id="WP_058370138.1">
    <property type="nucleotide sequence ID" value="NZ_LNTB01000001.1"/>
</dbReference>
<sequence>MGERALAATVFVIGLILALAALPLGATKYAAVAYVLDIIAFTFGGFIAGLKWGRITTTLGAVLLVVSILVFLALPGYYYMH</sequence>
<keyword evidence="3" id="KW-1185">Reference proteome</keyword>
<name>A0A0V8RTS7_PYROC</name>
<comment type="caution">
    <text evidence="2">The sequence shown here is derived from an EMBL/GenBank/DDBJ whole genome shotgun (WGS) entry which is preliminary data.</text>
</comment>
<dbReference type="EMBL" id="LNTB01000001">
    <property type="protein sequence ID" value="KSW11465.1"/>
    <property type="molecule type" value="Genomic_DNA"/>
</dbReference>
<keyword evidence="1" id="KW-1133">Transmembrane helix</keyword>
<dbReference type="AlphaFoldDB" id="A0A0V8RTS7"/>
<reference evidence="2 3" key="1">
    <citation type="submission" date="2015-11" db="EMBL/GenBank/DDBJ databases">
        <title>Genome sequence of Pyrodictium occultum PL-19, a marine hyperthermophilic archaeon isolated from Volcano, Italy.</title>
        <authorList>
            <person name="Utturkar S."/>
            <person name="Huber H."/>
            <person name="Leptihn S."/>
            <person name="Brown S."/>
            <person name="Stetter K.O."/>
            <person name="Podar M."/>
        </authorList>
    </citation>
    <scope>NUCLEOTIDE SEQUENCE [LARGE SCALE GENOMIC DNA]</scope>
    <source>
        <strain evidence="2 3">PL-19</strain>
    </source>
</reference>
<keyword evidence="1" id="KW-0812">Transmembrane</keyword>